<protein>
    <recommendedName>
        <fullName evidence="4">IgE-binding protein</fullName>
    </recommendedName>
</protein>
<comment type="caution">
    <text evidence="2">The sequence shown here is derived from an EMBL/GenBank/DDBJ whole genome shotgun (WGS) entry which is preliminary data.</text>
</comment>
<proteinExistence type="predicted"/>
<reference evidence="2 3" key="1">
    <citation type="submission" date="2016-07" db="EMBL/GenBank/DDBJ databases">
        <title>Pervasive Adenine N6-methylation of Active Genes in Fungi.</title>
        <authorList>
            <consortium name="DOE Joint Genome Institute"/>
            <person name="Mondo S.J."/>
            <person name="Dannebaum R.O."/>
            <person name="Kuo R.C."/>
            <person name="Labutti K."/>
            <person name="Haridas S."/>
            <person name="Kuo A."/>
            <person name="Salamov A."/>
            <person name="Ahrendt S.R."/>
            <person name="Lipzen A."/>
            <person name="Sullivan W."/>
            <person name="Andreopoulos W.B."/>
            <person name="Clum A."/>
            <person name="Lindquist E."/>
            <person name="Daum C."/>
            <person name="Ramamoorthy G.K."/>
            <person name="Gryganskyi A."/>
            <person name="Culley D."/>
            <person name="Magnuson J.K."/>
            <person name="James T.Y."/>
            <person name="O'Malley M.A."/>
            <person name="Stajich J.E."/>
            <person name="Spatafora J.W."/>
            <person name="Visel A."/>
            <person name="Grigoriev I.V."/>
        </authorList>
    </citation>
    <scope>NUCLEOTIDE SEQUENCE [LARGE SCALE GENOMIC DNA]</scope>
    <source>
        <strain evidence="2 3">CBS 115471</strain>
    </source>
</reference>
<dbReference type="Proteomes" id="UP000193144">
    <property type="component" value="Unassembled WGS sequence"/>
</dbReference>
<evidence type="ECO:0000256" key="1">
    <source>
        <dbReference type="SAM" id="SignalP"/>
    </source>
</evidence>
<sequence>MKNAILAFSALVASAAAQDYFTAVSARSASPVHLLPLNANGGKFILGGEPSSYCPEQVKDACPAGTSTVLAGGYGTLSLGVVVPGGQQVYVAPDGSLSYTQPHSAYIPEGSVRVGWSREAQTDNVIGFLNFVSGLIACPVAGKPWQVYGKLPGLTFDSACLGFNALTINGTEAGAWEY</sequence>
<evidence type="ECO:0000313" key="3">
    <source>
        <dbReference type="Proteomes" id="UP000193144"/>
    </source>
</evidence>
<accession>A0A1Y1Y3R1</accession>
<dbReference type="OrthoDB" id="5430620at2759"/>
<dbReference type="InterPro" id="IPR052820">
    <property type="entry name" value="PhiA_domain"/>
</dbReference>
<evidence type="ECO:0008006" key="4">
    <source>
        <dbReference type="Google" id="ProtNLM"/>
    </source>
</evidence>
<dbReference type="PANTHER" id="PTHR42047">
    <property type="entry name" value="PROTEIN, PUTATIVE (AFU_ORTHOLOGUE AFUA_6G03560)-RELATED"/>
    <property type="match status" value="1"/>
</dbReference>
<dbReference type="PANTHER" id="PTHR42047:SF1">
    <property type="entry name" value="PROTEIN, PUTATIVE (AFU_ORTHOLOGUE AFUA_6G03560)-RELATED"/>
    <property type="match status" value="1"/>
</dbReference>
<dbReference type="STRING" id="1231657.A0A1Y1Y3R1"/>
<gene>
    <name evidence="2" type="ORF">BCR34DRAFT_629481</name>
</gene>
<dbReference type="AlphaFoldDB" id="A0A1Y1Y3R1"/>
<dbReference type="EMBL" id="MCFA01000379">
    <property type="protein sequence ID" value="ORX92628.1"/>
    <property type="molecule type" value="Genomic_DNA"/>
</dbReference>
<evidence type="ECO:0000313" key="2">
    <source>
        <dbReference type="EMBL" id="ORX92628.1"/>
    </source>
</evidence>
<organism evidence="2 3">
    <name type="scientific">Clohesyomyces aquaticus</name>
    <dbReference type="NCBI Taxonomy" id="1231657"/>
    <lineage>
        <taxon>Eukaryota</taxon>
        <taxon>Fungi</taxon>
        <taxon>Dikarya</taxon>
        <taxon>Ascomycota</taxon>
        <taxon>Pezizomycotina</taxon>
        <taxon>Dothideomycetes</taxon>
        <taxon>Pleosporomycetidae</taxon>
        <taxon>Pleosporales</taxon>
        <taxon>Lindgomycetaceae</taxon>
        <taxon>Clohesyomyces</taxon>
    </lineage>
</organism>
<feature type="chain" id="PRO_5010996002" description="IgE-binding protein" evidence="1">
    <location>
        <begin position="18"/>
        <end position="178"/>
    </location>
</feature>
<feature type="signal peptide" evidence="1">
    <location>
        <begin position="1"/>
        <end position="17"/>
    </location>
</feature>
<keyword evidence="1" id="KW-0732">Signal</keyword>
<keyword evidence="3" id="KW-1185">Reference proteome</keyword>
<name>A0A1Y1Y3R1_9PLEO</name>